<keyword evidence="3" id="KW-1185">Reference proteome</keyword>
<sequence>MPDKEEDHGRDRPDCEHHWPPDRHEPGRDQVPDSVTGQAQRDRRDARRSGEALRPLGPSPARQPHAHGREREGIDGQRQERGLPERPAGGDG</sequence>
<feature type="region of interest" description="Disordered" evidence="1">
    <location>
        <begin position="1"/>
        <end position="92"/>
    </location>
</feature>
<comment type="caution">
    <text evidence="2">The sequence shown here is derived from an EMBL/GenBank/DDBJ whole genome shotgun (WGS) entry which is preliminary data.</text>
</comment>
<dbReference type="Proteomes" id="UP001500218">
    <property type="component" value="Unassembled WGS sequence"/>
</dbReference>
<evidence type="ECO:0000313" key="3">
    <source>
        <dbReference type="Proteomes" id="UP001500218"/>
    </source>
</evidence>
<accession>A0ABN2LP53</accession>
<feature type="compositionally biased region" description="Basic and acidic residues" evidence="1">
    <location>
        <begin position="1"/>
        <end position="31"/>
    </location>
</feature>
<organism evidence="2 3">
    <name type="scientific">Luedemannella flava</name>
    <dbReference type="NCBI Taxonomy" id="349316"/>
    <lineage>
        <taxon>Bacteria</taxon>
        <taxon>Bacillati</taxon>
        <taxon>Actinomycetota</taxon>
        <taxon>Actinomycetes</taxon>
        <taxon>Micromonosporales</taxon>
        <taxon>Micromonosporaceae</taxon>
        <taxon>Luedemannella</taxon>
    </lineage>
</organism>
<protein>
    <submittedName>
        <fullName evidence="2">Uncharacterized protein</fullName>
    </submittedName>
</protein>
<feature type="compositionally biased region" description="Basic and acidic residues" evidence="1">
    <location>
        <begin position="40"/>
        <end position="51"/>
    </location>
</feature>
<gene>
    <name evidence="2" type="ORF">GCM10009682_16190</name>
</gene>
<reference evidence="2 3" key="1">
    <citation type="journal article" date="2019" name="Int. J. Syst. Evol. Microbiol.">
        <title>The Global Catalogue of Microorganisms (GCM) 10K type strain sequencing project: providing services to taxonomists for standard genome sequencing and annotation.</title>
        <authorList>
            <consortium name="The Broad Institute Genomics Platform"/>
            <consortium name="The Broad Institute Genome Sequencing Center for Infectious Disease"/>
            <person name="Wu L."/>
            <person name="Ma J."/>
        </authorList>
    </citation>
    <scope>NUCLEOTIDE SEQUENCE [LARGE SCALE GENOMIC DNA]</scope>
    <source>
        <strain evidence="2 3">JCM 13250</strain>
    </source>
</reference>
<evidence type="ECO:0000313" key="2">
    <source>
        <dbReference type="EMBL" id="GAA1795214.1"/>
    </source>
</evidence>
<name>A0ABN2LP53_9ACTN</name>
<feature type="compositionally biased region" description="Basic and acidic residues" evidence="1">
    <location>
        <begin position="67"/>
        <end position="84"/>
    </location>
</feature>
<dbReference type="EMBL" id="BAAALT010000039">
    <property type="protein sequence ID" value="GAA1795214.1"/>
    <property type="molecule type" value="Genomic_DNA"/>
</dbReference>
<proteinExistence type="predicted"/>
<evidence type="ECO:0000256" key="1">
    <source>
        <dbReference type="SAM" id="MobiDB-lite"/>
    </source>
</evidence>